<dbReference type="Pfam" id="PF12697">
    <property type="entry name" value="Abhydrolase_6"/>
    <property type="match status" value="1"/>
</dbReference>
<dbReference type="GO" id="GO:0006654">
    <property type="term" value="P:phosphatidic acid biosynthetic process"/>
    <property type="evidence" value="ECO:0007669"/>
    <property type="project" value="TreeGrafter"/>
</dbReference>
<dbReference type="GO" id="GO:0052689">
    <property type="term" value="F:carboxylic ester hydrolase activity"/>
    <property type="evidence" value="ECO:0007669"/>
    <property type="project" value="TreeGrafter"/>
</dbReference>
<name>D0VYN3_9ZZZZ</name>
<feature type="domain" description="AB hydrolase-1" evidence="1">
    <location>
        <begin position="46"/>
        <end position="276"/>
    </location>
</feature>
<protein>
    <recommendedName>
        <fullName evidence="1">AB hydrolase-1 domain-containing protein</fullName>
    </recommendedName>
</protein>
<dbReference type="InterPro" id="IPR000073">
    <property type="entry name" value="AB_hydrolase_1"/>
</dbReference>
<dbReference type="ESTHER" id="9zzzz-d0vyn3">
    <property type="family name" value="6_AlphaBeta_hydrolase"/>
</dbReference>
<dbReference type="AlphaFoldDB" id="D0VYN3"/>
<proteinExistence type="predicted"/>
<dbReference type="PANTHER" id="PTHR42886:SF42">
    <property type="entry name" value="ALPHA_BETA-HYDROLASES SUPERFAMILY PROTEIN"/>
    <property type="match status" value="1"/>
</dbReference>
<evidence type="ECO:0000259" key="1">
    <source>
        <dbReference type="Pfam" id="PF12697"/>
    </source>
</evidence>
<dbReference type="PANTHER" id="PTHR42886">
    <property type="entry name" value="RE40534P-RELATED"/>
    <property type="match status" value="1"/>
</dbReference>
<dbReference type="InterPro" id="IPR029058">
    <property type="entry name" value="AB_hydrolase_fold"/>
</dbReference>
<dbReference type="GO" id="GO:0042171">
    <property type="term" value="F:lysophosphatidic acid acyltransferase activity"/>
    <property type="evidence" value="ECO:0007669"/>
    <property type="project" value="TreeGrafter"/>
</dbReference>
<dbReference type="EMBL" id="AB504727">
    <property type="protein sequence ID" value="BAI49936.1"/>
    <property type="molecule type" value="Genomic_DNA"/>
</dbReference>
<accession>D0VYN3</accession>
<dbReference type="Gene3D" id="3.40.50.1820">
    <property type="entry name" value="alpha/beta hydrolase"/>
    <property type="match status" value="1"/>
</dbReference>
<organism evidence="2">
    <name type="scientific">uncultured microorganism</name>
    <dbReference type="NCBI Taxonomy" id="358574"/>
    <lineage>
        <taxon>unclassified sequences</taxon>
        <taxon>environmental samples</taxon>
    </lineage>
</organism>
<reference evidence="2" key="1">
    <citation type="journal article" date="2010" name="Enzyme Microb. Technol.">
        <title>Direct cloning and expression of putative esterase genes from environmental DNA.</title>
        <authorList>
            <person name="Terahara T."/>
            <person name="Yamada K."/>
            <person name="Kurata S."/>
            <person name="Yokomaku T."/>
            <person name="Tsuneda S."/>
            <person name="Harayama S."/>
        </authorList>
    </citation>
    <scope>NUCLEOTIDE SEQUENCE</scope>
</reference>
<dbReference type="GO" id="GO:0055088">
    <property type="term" value="P:lipid homeostasis"/>
    <property type="evidence" value="ECO:0007669"/>
    <property type="project" value="TreeGrafter"/>
</dbReference>
<sequence length="289" mass="32562">MQDAANTASRSKKRVPHIESLHISSNNDALELLHCWSKQEQFTTPVLFLHGIFVGAWCWQHFLEDFGRQGWDAWALSFRGHGNSTRKAYYGLNDFVADAEVAIDYIVEQTGQMPVVVGHSMGGMVLQRLMLSRPLKGALLLCTIPPQGLTPLAWSNWLMRPLDMMHMAELIQQGNRVSAEQLRVGLFAQEVNPVLSAQYAAQSVSESPFLWAELAQGSMMTPWYRRCPVAVMGTKQDRLVPSHITELTAMSYQVPVRWIDDLGHGVMLEQNWQQAAAQVQEVLFELLNS</sequence>
<dbReference type="SUPFAM" id="SSF53474">
    <property type="entry name" value="alpha/beta-Hydrolases"/>
    <property type="match status" value="1"/>
</dbReference>
<evidence type="ECO:0000313" key="2">
    <source>
        <dbReference type="EMBL" id="BAI49936.1"/>
    </source>
</evidence>